<dbReference type="EMBL" id="JAZDUF010000005">
    <property type="protein sequence ID" value="MEE3852302.1"/>
    <property type="molecule type" value="Genomic_DNA"/>
</dbReference>
<keyword evidence="1" id="KW-0472">Membrane</keyword>
<feature type="transmembrane region" description="Helical" evidence="1">
    <location>
        <begin position="81"/>
        <end position="100"/>
    </location>
</feature>
<dbReference type="InterPro" id="IPR050039">
    <property type="entry name" value="MAB_1171c-like"/>
</dbReference>
<keyword evidence="1" id="KW-1133">Transmembrane helix</keyword>
<evidence type="ECO:0000313" key="4">
    <source>
        <dbReference type="Proteomes" id="UP001347146"/>
    </source>
</evidence>
<evidence type="ECO:0000259" key="2">
    <source>
        <dbReference type="Pfam" id="PF20182"/>
    </source>
</evidence>
<dbReference type="RefSeq" id="WP_330434349.1">
    <property type="nucleotide sequence ID" value="NZ_JAZDUF010000005.1"/>
</dbReference>
<evidence type="ECO:0000313" key="3">
    <source>
        <dbReference type="EMBL" id="MEE3852302.1"/>
    </source>
</evidence>
<proteinExistence type="predicted"/>
<feature type="transmembrane region" description="Helical" evidence="1">
    <location>
        <begin position="112"/>
        <end position="132"/>
    </location>
</feature>
<organism evidence="3 4">
    <name type="scientific">Gordonia sesuvii</name>
    <dbReference type="NCBI Taxonomy" id="3116777"/>
    <lineage>
        <taxon>Bacteria</taxon>
        <taxon>Bacillati</taxon>
        <taxon>Actinomycetota</taxon>
        <taxon>Actinomycetes</taxon>
        <taxon>Mycobacteriales</taxon>
        <taxon>Gordoniaceae</taxon>
        <taxon>Gordonia</taxon>
    </lineage>
</organism>
<feature type="domain" description="DUF6545" evidence="2">
    <location>
        <begin position="257"/>
        <end position="368"/>
    </location>
</feature>
<protein>
    <submittedName>
        <fullName evidence="3">MAB_1171c family putative transporter</fullName>
    </submittedName>
</protein>
<dbReference type="Proteomes" id="UP001347146">
    <property type="component" value="Unassembled WGS sequence"/>
</dbReference>
<gene>
    <name evidence="3" type="ORF">VZC37_18320</name>
</gene>
<name>A0ABU7MGR3_9ACTN</name>
<accession>A0ABU7MGR3</accession>
<comment type="caution">
    <text evidence="3">The sequence shown here is derived from an EMBL/GenBank/DDBJ whole genome shotgun (WGS) entry which is preliminary data.</text>
</comment>
<feature type="transmembrane region" description="Helical" evidence="1">
    <location>
        <begin position="144"/>
        <end position="167"/>
    </location>
</feature>
<feature type="transmembrane region" description="Helical" evidence="1">
    <location>
        <begin position="221"/>
        <end position="246"/>
    </location>
</feature>
<keyword evidence="1" id="KW-0812">Transmembrane</keyword>
<feature type="transmembrane region" description="Helical" evidence="1">
    <location>
        <begin position="43"/>
        <end position="61"/>
    </location>
</feature>
<sequence>MAVGVIEGAGVIVVGVLNTVAAVIFAAALCWRLEQIRREGGGLQSVAMTVAIAALTLAYVVSGDDVTAAIDSVTFVGAARVLFYALLAVGVAALIVVFFFPGRSTTRERRAGIEAVPLVVALIGLQITMLVIPTDLRTEGLSVWTARNIAYALFVLIASAYLTYGFVACVRSIRQFLRLAEGYLRTSLGLLLGGLVMLTAGTVLQIVFVVGSSTRSWHVRWLLDVSAVLSVIGVVLFLIGISYPMLRARWHTISSRRRHRRDVEALAPLWQLVTDAVPEVVLPVGGTPAPTMTLHRRVVEIRDALTQLSPYLTDDFGVVDEAARAEMLWAAVEEYQVSGRPRGAVRELVPGGPDLAADADPLLRLSAAVARLETG</sequence>
<keyword evidence="4" id="KW-1185">Reference proteome</keyword>
<dbReference type="NCBIfam" id="NF042915">
    <property type="entry name" value="MAB_1171c_fam"/>
    <property type="match status" value="1"/>
</dbReference>
<evidence type="ECO:0000256" key="1">
    <source>
        <dbReference type="SAM" id="Phobius"/>
    </source>
</evidence>
<reference evidence="3 4" key="1">
    <citation type="submission" date="2024-01" db="EMBL/GenBank/DDBJ databases">
        <title>Draft genome sequence of Gordonia sp. LSe1-13.</title>
        <authorList>
            <person name="Suphannarot A."/>
            <person name="Mingma R."/>
        </authorList>
    </citation>
    <scope>NUCLEOTIDE SEQUENCE [LARGE SCALE GENOMIC DNA]</scope>
    <source>
        <strain evidence="3 4">LSe1-13</strain>
    </source>
</reference>
<dbReference type="InterPro" id="IPR046675">
    <property type="entry name" value="DUF6545"/>
</dbReference>
<dbReference type="Pfam" id="PF20182">
    <property type="entry name" value="DUF6545"/>
    <property type="match status" value="1"/>
</dbReference>
<feature type="transmembrane region" description="Helical" evidence="1">
    <location>
        <begin position="188"/>
        <end position="209"/>
    </location>
</feature>
<feature type="transmembrane region" description="Helical" evidence="1">
    <location>
        <begin position="12"/>
        <end position="31"/>
    </location>
</feature>